<dbReference type="FunFam" id="1.10.510.10:FF:000078">
    <property type="entry name" value="Serine/threonine-protein kinase PRP4 homolog"/>
    <property type="match status" value="1"/>
</dbReference>
<dbReference type="Gene3D" id="3.30.200.20">
    <property type="entry name" value="Phosphorylase Kinase, domain 1"/>
    <property type="match status" value="1"/>
</dbReference>
<evidence type="ECO:0000256" key="1">
    <source>
        <dbReference type="ARBA" id="ARBA00004123"/>
    </source>
</evidence>
<dbReference type="InterPro" id="IPR044092">
    <property type="entry name" value="STKc_PRP4"/>
</dbReference>
<evidence type="ECO:0000256" key="3">
    <source>
        <dbReference type="ARBA" id="ARBA00012513"/>
    </source>
</evidence>
<feature type="compositionally biased region" description="Polar residues" evidence="23">
    <location>
        <begin position="221"/>
        <end position="239"/>
    </location>
</feature>
<evidence type="ECO:0000256" key="22">
    <source>
        <dbReference type="PROSITE-ProRule" id="PRU10141"/>
    </source>
</evidence>
<evidence type="ECO:0000313" key="25">
    <source>
        <dbReference type="EMBL" id="RCH88095.1"/>
    </source>
</evidence>
<sequence>MASGAEEGEINAYLGAKSDRKRFSDERYEGIHKKGRGEDPFAEYERLSRRYSPERHISRSPSRTRHVREYERRHHRRSPPPKSGREEKYRQERGRYDGQRRDDKRRDDRNKEERYRSEHNSESRHREDVNNERNSHQTKDSSHKKDERAVREEPLPEIEIKDEEERQKEEDRLIEERRLRRLAILNKYKETTPTASPITHAVNNDSSPLQISKQDDDNENNDATMEQDTVEQTSESPNDVSAADYDPSMDRIKDLAHTTMDRTKDLAHTASETDLLKTKDHQEKVSEGVDSQADMLASEYTEKLEKPSVMNQMTEIDMFSDNLDMFATATDIKTGQNALLTNMAAATNPSLTDNWDDAEGYYSTRIGEILDERYTVLTNLGRGVFSSVVRAKDQITNEEVAIKLIRSNETMYKAGQKELTFLKKLMEADPDNRKHVIRLKRHFEHRNHLCLVFETLSMNLRDILKKYGKNVGISIKAVRAYAQQLFLSLSLLQKCNILHADIKPDNILVSESRNTLKLCDLGSASDASDNTITPYLVSRFYRAPEIMLGLNYDYGIDIWSVGCTLYELFTGKILFPGRNNNQMLKHIMELKGRFPNKLLRKAQFTTEHFDGDYAFLSHEIDKVSKNEIVKKITFIKPVRDIKSRIMAASTSDSDEENRLVQAFVDLLDKCLILGPDKRLTPKEALSHPFITGKV</sequence>
<dbReference type="InterPro" id="IPR017441">
    <property type="entry name" value="Protein_kinase_ATP_BS"/>
</dbReference>
<feature type="region of interest" description="Disordered" evidence="23">
    <location>
        <begin position="1"/>
        <end position="175"/>
    </location>
</feature>
<evidence type="ECO:0000256" key="7">
    <source>
        <dbReference type="ARBA" id="ARBA00022553"/>
    </source>
</evidence>
<dbReference type="GO" id="GO:0045292">
    <property type="term" value="P:mRNA cis splicing, via spliceosome"/>
    <property type="evidence" value="ECO:0007669"/>
    <property type="project" value="InterPro"/>
</dbReference>
<comment type="subunit">
    <text evidence="21">Interacts with CLK1 C-terminus. Associates with the U5 snRNP and NCOR1 deacetylase complexes. Identified in the spliceosome C complex.</text>
</comment>
<dbReference type="GO" id="GO:0004674">
    <property type="term" value="F:protein serine/threonine kinase activity"/>
    <property type="evidence" value="ECO:0007669"/>
    <property type="project" value="UniProtKB-KW"/>
</dbReference>
<comment type="caution">
    <text evidence="25">The sequence shown here is derived from an EMBL/GenBank/DDBJ whole genome shotgun (WGS) entry which is preliminary data.</text>
</comment>
<feature type="compositionally biased region" description="Basic and acidic residues" evidence="23">
    <location>
        <begin position="163"/>
        <end position="175"/>
    </location>
</feature>
<evidence type="ECO:0000256" key="16">
    <source>
        <dbReference type="ARBA" id="ARBA00023187"/>
    </source>
</evidence>
<keyword evidence="7" id="KW-0597">Phosphoprotein</keyword>
<evidence type="ECO:0000256" key="15">
    <source>
        <dbReference type="ARBA" id="ARBA00022990"/>
    </source>
</evidence>
<dbReference type="PANTHER" id="PTHR24058">
    <property type="entry name" value="DUAL SPECIFICITY PROTEIN KINASE"/>
    <property type="match status" value="1"/>
</dbReference>
<evidence type="ECO:0000256" key="11">
    <source>
        <dbReference type="ARBA" id="ARBA00022741"/>
    </source>
</evidence>
<evidence type="ECO:0000256" key="10">
    <source>
        <dbReference type="ARBA" id="ARBA00022728"/>
    </source>
</evidence>
<dbReference type="OrthoDB" id="9332038at2759"/>
<keyword evidence="15" id="KW-0007">Acetylation</keyword>
<evidence type="ECO:0000256" key="5">
    <source>
        <dbReference type="ARBA" id="ARBA00022499"/>
    </source>
</evidence>
<dbReference type="PROSITE" id="PS00108">
    <property type="entry name" value="PROTEIN_KINASE_ST"/>
    <property type="match status" value="1"/>
</dbReference>
<feature type="domain" description="Protein kinase" evidence="24">
    <location>
        <begin position="374"/>
        <end position="690"/>
    </location>
</feature>
<keyword evidence="8" id="KW-0507">mRNA processing</keyword>
<dbReference type="SUPFAM" id="SSF56112">
    <property type="entry name" value="Protein kinase-like (PK-like)"/>
    <property type="match status" value="1"/>
</dbReference>
<dbReference type="Gene3D" id="1.10.510.10">
    <property type="entry name" value="Transferase(Phosphotransferase) domain 1"/>
    <property type="match status" value="1"/>
</dbReference>
<dbReference type="FunFam" id="3.30.200.20:FF:000123">
    <property type="entry name" value="serine/threonine-protein kinase PRP4 homolog"/>
    <property type="match status" value="1"/>
</dbReference>
<dbReference type="InterPro" id="IPR050494">
    <property type="entry name" value="Ser_Thr_dual-spec_kinase"/>
</dbReference>
<dbReference type="PROSITE" id="PS50011">
    <property type="entry name" value="PROTEIN_KINASE_DOM"/>
    <property type="match status" value="1"/>
</dbReference>
<evidence type="ECO:0000256" key="13">
    <source>
        <dbReference type="ARBA" id="ARBA00022840"/>
    </source>
</evidence>
<dbReference type="STRING" id="4846.A0A367JDY9"/>
<evidence type="ECO:0000256" key="2">
    <source>
        <dbReference type="ARBA" id="ARBA00004286"/>
    </source>
</evidence>
<evidence type="ECO:0000256" key="14">
    <source>
        <dbReference type="ARBA" id="ARBA00022843"/>
    </source>
</evidence>
<dbReference type="InterPro" id="IPR008271">
    <property type="entry name" value="Ser/Thr_kinase_AS"/>
</dbReference>
<evidence type="ECO:0000256" key="21">
    <source>
        <dbReference type="ARBA" id="ARBA00046964"/>
    </source>
</evidence>
<name>A0A367JDY9_RHIST</name>
<protein>
    <recommendedName>
        <fullName evidence="19">Serine/threonine-protein kinase PRP4 homolog</fullName>
        <ecNumber evidence="3">2.7.11.1</ecNumber>
    </recommendedName>
    <alternativeName>
        <fullName evidence="20">PRP4 pre-mRNA-processing factor 4 homolog</fullName>
    </alternativeName>
</protein>
<evidence type="ECO:0000256" key="4">
    <source>
        <dbReference type="ARBA" id="ARBA00022454"/>
    </source>
</evidence>
<keyword evidence="14" id="KW-0832">Ubl conjugation</keyword>
<keyword evidence="4" id="KW-0158">Chromosome</keyword>
<dbReference type="GO" id="GO:0005681">
    <property type="term" value="C:spliceosomal complex"/>
    <property type="evidence" value="ECO:0007669"/>
    <property type="project" value="UniProtKB-KW"/>
</dbReference>
<evidence type="ECO:0000256" key="19">
    <source>
        <dbReference type="ARBA" id="ARBA00023637"/>
    </source>
</evidence>
<dbReference type="GO" id="GO:0005524">
    <property type="term" value="F:ATP binding"/>
    <property type="evidence" value="ECO:0007669"/>
    <property type="project" value="UniProtKB-UniRule"/>
</dbReference>
<dbReference type="CDD" id="cd14135">
    <property type="entry name" value="STKc_PRP4"/>
    <property type="match status" value="1"/>
</dbReference>
<dbReference type="AlphaFoldDB" id="A0A367JDY9"/>
<evidence type="ECO:0000256" key="9">
    <source>
        <dbReference type="ARBA" id="ARBA00022679"/>
    </source>
</evidence>
<keyword evidence="10" id="KW-0747">Spliceosome</keyword>
<dbReference type="PANTHER" id="PTHR24058:SF103">
    <property type="entry name" value="SERINE_THREONINE-PROTEIN KINASE PRP4 HOMOLOG"/>
    <property type="match status" value="1"/>
</dbReference>
<keyword evidence="16" id="KW-0508">mRNA splicing</keyword>
<evidence type="ECO:0000313" key="26">
    <source>
        <dbReference type="Proteomes" id="UP000253551"/>
    </source>
</evidence>
<evidence type="ECO:0000256" key="18">
    <source>
        <dbReference type="ARBA" id="ARBA00023596"/>
    </source>
</evidence>
<dbReference type="PROSITE" id="PS00107">
    <property type="entry name" value="PROTEIN_KINASE_ATP"/>
    <property type="match status" value="1"/>
</dbReference>
<feature type="region of interest" description="Disordered" evidence="23">
    <location>
        <begin position="187"/>
        <end position="246"/>
    </location>
</feature>
<comment type="similarity">
    <text evidence="18">Belongs to the protein kinase superfamily. CMGC Ser/Thr protein kinase family.</text>
</comment>
<evidence type="ECO:0000256" key="17">
    <source>
        <dbReference type="ARBA" id="ARBA00023242"/>
    </source>
</evidence>
<dbReference type="InterPro" id="IPR000719">
    <property type="entry name" value="Prot_kinase_dom"/>
</dbReference>
<feature type="compositionally biased region" description="Basic and acidic residues" evidence="23">
    <location>
        <begin position="17"/>
        <end position="57"/>
    </location>
</feature>
<evidence type="ECO:0000256" key="20">
    <source>
        <dbReference type="ARBA" id="ARBA00031858"/>
    </source>
</evidence>
<keyword evidence="17" id="KW-0539">Nucleus</keyword>
<keyword evidence="12" id="KW-0418">Kinase</keyword>
<reference evidence="25 26" key="1">
    <citation type="journal article" date="2018" name="G3 (Bethesda)">
        <title>Phylogenetic and Phylogenomic Definition of Rhizopus Species.</title>
        <authorList>
            <person name="Gryganskyi A.P."/>
            <person name="Golan J."/>
            <person name="Dolatabadi S."/>
            <person name="Mondo S."/>
            <person name="Robb S."/>
            <person name="Idnurm A."/>
            <person name="Muszewska A."/>
            <person name="Steczkiewicz K."/>
            <person name="Masonjones S."/>
            <person name="Liao H.L."/>
            <person name="Gajdeczka M.T."/>
            <person name="Anike F."/>
            <person name="Vuek A."/>
            <person name="Anishchenko I.M."/>
            <person name="Voigt K."/>
            <person name="de Hoog G.S."/>
            <person name="Smith M.E."/>
            <person name="Heitman J."/>
            <person name="Vilgalys R."/>
            <person name="Stajich J.E."/>
        </authorList>
    </citation>
    <scope>NUCLEOTIDE SEQUENCE [LARGE SCALE GENOMIC DNA]</scope>
    <source>
        <strain evidence="25 26">LSU 92-RS-03</strain>
    </source>
</reference>
<keyword evidence="5" id="KW-1017">Isopeptide bond</keyword>
<gene>
    <name evidence="25" type="primary">PRP4</name>
    <name evidence="25" type="ORF">CU098_002149</name>
</gene>
<comment type="subcellular location">
    <subcellularLocation>
        <location evidence="2">Chromosome</location>
    </subcellularLocation>
    <subcellularLocation>
        <location evidence="1">Nucleus</location>
    </subcellularLocation>
</comment>
<dbReference type="Pfam" id="PF00069">
    <property type="entry name" value="Pkinase"/>
    <property type="match status" value="1"/>
</dbReference>
<accession>A0A367JDY9</accession>
<keyword evidence="6" id="KW-0723">Serine/threonine-protein kinase</keyword>
<evidence type="ECO:0000256" key="8">
    <source>
        <dbReference type="ARBA" id="ARBA00022664"/>
    </source>
</evidence>
<keyword evidence="13 22" id="KW-0067">ATP-binding</keyword>
<evidence type="ECO:0000259" key="24">
    <source>
        <dbReference type="PROSITE" id="PS50011"/>
    </source>
</evidence>
<dbReference type="EMBL" id="PJQM01003588">
    <property type="protein sequence ID" value="RCH88095.1"/>
    <property type="molecule type" value="Genomic_DNA"/>
</dbReference>
<evidence type="ECO:0000256" key="6">
    <source>
        <dbReference type="ARBA" id="ARBA00022527"/>
    </source>
</evidence>
<dbReference type="Proteomes" id="UP000253551">
    <property type="component" value="Unassembled WGS sequence"/>
</dbReference>
<feature type="compositionally biased region" description="Polar residues" evidence="23">
    <location>
        <begin position="191"/>
        <end position="212"/>
    </location>
</feature>
<evidence type="ECO:0000256" key="12">
    <source>
        <dbReference type="ARBA" id="ARBA00022777"/>
    </source>
</evidence>
<proteinExistence type="inferred from homology"/>
<dbReference type="GO" id="GO:0005694">
    <property type="term" value="C:chromosome"/>
    <property type="evidence" value="ECO:0007669"/>
    <property type="project" value="UniProtKB-SubCell"/>
</dbReference>
<keyword evidence="26" id="KW-1185">Reference proteome</keyword>
<feature type="binding site" evidence="22">
    <location>
        <position position="403"/>
    </location>
    <ligand>
        <name>ATP</name>
        <dbReference type="ChEBI" id="CHEBI:30616"/>
    </ligand>
</feature>
<keyword evidence="25" id="KW-0687">Ribonucleoprotein</keyword>
<keyword evidence="9" id="KW-0808">Transferase</keyword>
<feature type="compositionally biased region" description="Basic and acidic residues" evidence="23">
    <location>
        <begin position="83"/>
        <end position="154"/>
    </location>
</feature>
<dbReference type="EC" id="2.7.11.1" evidence="3"/>
<evidence type="ECO:0000256" key="23">
    <source>
        <dbReference type="SAM" id="MobiDB-lite"/>
    </source>
</evidence>
<keyword evidence="11 22" id="KW-0547">Nucleotide-binding</keyword>
<organism evidence="25 26">
    <name type="scientific">Rhizopus stolonifer</name>
    <name type="common">Rhizopus nigricans</name>
    <dbReference type="NCBI Taxonomy" id="4846"/>
    <lineage>
        <taxon>Eukaryota</taxon>
        <taxon>Fungi</taxon>
        <taxon>Fungi incertae sedis</taxon>
        <taxon>Mucoromycota</taxon>
        <taxon>Mucoromycotina</taxon>
        <taxon>Mucoromycetes</taxon>
        <taxon>Mucorales</taxon>
        <taxon>Mucorineae</taxon>
        <taxon>Rhizopodaceae</taxon>
        <taxon>Rhizopus</taxon>
    </lineage>
</organism>
<dbReference type="InterPro" id="IPR011009">
    <property type="entry name" value="Kinase-like_dom_sf"/>
</dbReference>
<dbReference type="SMART" id="SM00220">
    <property type="entry name" value="S_TKc"/>
    <property type="match status" value="1"/>
</dbReference>